<proteinExistence type="predicted"/>
<evidence type="ECO:0000313" key="2">
    <source>
        <dbReference type="Proteomes" id="UP000059113"/>
    </source>
</evidence>
<evidence type="ECO:0000313" key="1">
    <source>
        <dbReference type="EMBL" id="AKQ40795.2"/>
    </source>
</evidence>
<dbReference type="EMBL" id="CP011310">
    <property type="protein sequence ID" value="AKQ40795.2"/>
    <property type="molecule type" value="Genomic_DNA"/>
</dbReference>
<reference evidence="2" key="2">
    <citation type="submission" date="2015-04" db="EMBL/GenBank/DDBJ databases">
        <title>The complete genome sequence of Erythrobacter sp. s21-N3.</title>
        <authorList>
            <person name="Zhuang L."/>
            <person name="Liu Y."/>
            <person name="Shao Z."/>
        </authorList>
    </citation>
    <scope>NUCLEOTIDE SEQUENCE [LARGE SCALE GENOMIC DNA]</scope>
    <source>
        <strain evidence="2">s21-N3</strain>
    </source>
</reference>
<keyword evidence="2" id="KW-1185">Reference proteome</keyword>
<organism evidence="1 2">
    <name type="scientific">Aurantiacibacter atlanticus</name>
    <dbReference type="NCBI Taxonomy" id="1648404"/>
    <lineage>
        <taxon>Bacteria</taxon>
        <taxon>Pseudomonadati</taxon>
        <taxon>Pseudomonadota</taxon>
        <taxon>Alphaproteobacteria</taxon>
        <taxon>Sphingomonadales</taxon>
        <taxon>Erythrobacteraceae</taxon>
        <taxon>Aurantiacibacter</taxon>
    </lineage>
</organism>
<dbReference type="AlphaFoldDB" id="A0A0H4V8H3"/>
<dbReference type="Proteomes" id="UP000059113">
    <property type="component" value="Chromosome"/>
</dbReference>
<sequence length="38" mass="4370">MADFGGSRYRRGLVGFLPARVRQEDPDAWSALYRKIVD</sequence>
<accession>A0A0H4V8H3</accession>
<gene>
    <name evidence="1" type="ORF">CP97_00120</name>
</gene>
<name>A0A0H4V8H3_9SPHN</name>
<reference evidence="1 2" key="1">
    <citation type="journal article" date="2015" name="Int. J. Syst. Evol. Microbiol.">
        <title>Erythrobacter atlanticus sp. nov., a bacterium from ocean sediment able to degrade polycyclic aromatic hydrocarbons.</title>
        <authorList>
            <person name="Zhuang L."/>
            <person name="Liu Y."/>
            <person name="Wang L."/>
            <person name="Wang W."/>
            <person name="Shao Z."/>
        </authorList>
    </citation>
    <scope>NUCLEOTIDE SEQUENCE [LARGE SCALE GENOMIC DNA]</scope>
    <source>
        <strain evidence="2">s21-N3</strain>
    </source>
</reference>
<dbReference type="KEGG" id="ery:CP97_00120"/>
<protein>
    <submittedName>
        <fullName evidence="1">Uncharacterized protein</fullName>
    </submittedName>
</protein>